<dbReference type="AlphaFoldDB" id="A0A5K3FGA0"/>
<evidence type="ECO:0000313" key="3">
    <source>
        <dbReference type="WBParaSite" id="MCU_007155-RB"/>
    </source>
</evidence>
<evidence type="ECO:0000259" key="2">
    <source>
        <dbReference type="PROSITE" id="PS50835"/>
    </source>
</evidence>
<proteinExistence type="predicted"/>
<protein>
    <submittedName>
        <fullName evidence="3">Ig-like domain-containing protein</fullName>
    </submittedName>
</protein>
<dbReference type="Gene3D" id="2.60.40.10">
    <property type="entry name" value="Immunoglobulins"/>
    <property type="match status" value="2"/>
</dbReference>
<dbReference type="InterPro" id="IPR036179">
    <property type="entry name" value="Ig-like_dom_sf"/>
</dbReference>
<keyword evidence="1" id="KW-0732">Signal</keyword>
<feature type="chain" id="PRO_5024316141" evidence="1">
    <location>
        <begin position="21"/>
        <end position="516"/>
    </location>
</feature>
<dbReference type="CDD" id="cd00096">
    <property type="entry name" value="Ig"/>
    <property type="match status" value="1"/>
</dbReference>
<dbReference type="WBParaSite" id="MCU_007155-RB">
    <property type="protein sequence ID" value="MCU_007155-RB"/>
    <property type="gene ID" value="MCU_007155"/>
</dbReference>
<sequence>MMNFQYLFTLSLLLATTAQAVKDREIFVKKEEKFNFCCELTPGENQAIILHQGSRRLRSLAHVLRYKQIDAESRAFFAEHPGYSMKDVSVEVESLCIEKQSPGAAIEDNNMNFTCELVEDLGLGSVLETETITIRVYETPIVESLPLELTSVVGGPASVKCTARGRPNLQIRWRNKDTQEIYATEKFEMLDDGKAELSLTLTGMKEEQDGQKLVCEATTSYPPNQPPAHQVTTLSVKYPPRLEIKNNAVYTELGATEDIAITVYGNPPPELNCDLLNINEPRELELVPGEKQGVRTYHLRLHEVKKQDVGDYKCSAVNELGSSTVTVRLTLSPSPPEVISPKFANHADYYLLGWRSRSKSPLRNVTFRIHSTEKSAGGVDTVELESKGKVKTVSLEDQLVAKANTNASDWQEFWHHISNLSHNSEHRIYLSACNQYGCSNGSSEIPHVTFRTPKDDSSNRIDPALLEHPPSAALLAAASRDFEGLSEPGKDGATWPASVTLLHTCFVVFLSSCIVI</sequence>
<organism evidence="3">
    <name type="scientific">Mesocestoides corti</name>
    <name type="common">Flatworm</name>
    <dbReference type="NCBI Taxonomy" id="53468"/>
    <lineage>
        <taxon>Eukaryota</taxon>
        <taxon>Metazoa</taxon>
        <taxon>Spiralia</taxon>
        <taxon>Lophotrochozoa</taxon>
        <taxon>Platyhelminthes</taxon>
        <taxon>Cestoda</taxon>
        <taxon>Eucestoda</taxon>
        <taxon>Cyclophyllidea</taxon>
        <taxon>Mesocestoididae</taxon>
        <taxon>Mesocestoides</taxon>
    </lineage>
</organism>
<dbReference type="InterPro" id="IPR013098">
    <property type="entry name" value="Ig_I-set"/>
</dbReference>
<feature type="domain" description="Ig-like" evidence="2">
    <location>
        <begin position="140"/>
        <end position="235"/>
    </location>
</feature>
<dbReference type="InterPro" id="IPR003599">
    <property type="entry name" value="Ig_sub"/>
</dbReference>
<dbReference type="PANTHER" id="PTHR45889">
    <property type="entry name" value="IG-LIKE DOMAIN-CONTAINING PROTEIN"/>
    <property type="match status" value="1"/>
</dbReference>
<dbReference type="PROSITE" id="PS50835">
    <property type="entry name" value="IG_LIKE"/>
    <property type="match status" value="1"/>
</dbReference>
<dbReference type="SMART" id="SM00409">
    <property type="entry name" value="IG"/>
    <property type="match status" value="2"/>
</dbReference>
<evidence type="ECO:0000256" key="1">
    <source>
        <dbReference type="SAM" id="SignalP"/>
    </source>
</evidence>
<dbReference type="PANTHER" id="PTHR45889:SF8">
    <property type="entry name" value="IG-LIKE DOMAIN-CONTAINING PROTEIN"/>
    <property type="match status" value="1"/>
</dbReference>
<reference evidence="3" key="1">
    <citation type="submission" date="2019-11" db="UniProtKB">
        <authorList>
            <consortium name="WormBaseParasite"/>
        </authorList>
    </citation>
    <scope>IDENTIFICATION</scope>
</reference>
<dbReference type="Pfam" id="PF07679">
    <property type="entry name" value="I-set"/>
    <property type="match status" value="2"/>
</dbReference>
<name>A0A5K3FGA0_MESCO</name>
<accession>A0A5K3FGA0</accession>
<dbReference type="InterPro" id="IPR007110">
    <property type="entry name" value="Ig-like_dom"/>
</dbReference>
<feature type="signal peptide" evidence="1">
    <location>
        <begin position="1"/>
        <end position="20"/>
    </location>
</feature>
<dbReference type="InterPro" id="IPR013783">
    <property type="entry name" value="Ig-like_fold"/>
</dbReference>
<dbReference type="SUPFAM" id="SSF48726">
    <property type="entry name" value="Immunoglobulin"/>
    <property type="match status" value="2"/>
</dbReference>